<protein>
    <submittedName>
        <fullName evidence="3">Protein BatD</fullName>
    </submittedName>
</protein>
<evidence type="ECO:0000313" key="3">
    <source>
        <dbReference type="EMBL" id="KAA0969504.1"/>
    </source>
</evidence>
<dbReference type="OrthoDB" id="7688940at2"/>
<keyword evidence="1" id="KW-0812">Transmembrane</keyword>
<dbReference type="EMBL" id="VTWH01000003">
    <property type="protein sequence ID" value="KAA0969504.1"/>
    <property type="molecule type" value="Genomic_DNA"/>
</dbReference>
<gene>
    <name evidence="3" type="ORF">FPY71_13270</name>
</gene>
<keyword evidence="1" id="KW-0472">Membrane</keyword>
<dbReference type="RefSeq" id="WP_149300788.1">
    <property type="nucleotide sequence ID" value="NZ_VTWH01000003.1"/>
</dbReference>
<dbReference type="PANTHER" id="PTHR40940:SF1">
    <property type="entry name" value="PROTEIN BATD"/>
    <property type="match status" value="1"/>
</dbReference>
<keyword evidence="2" id="KW-0732">Signal</keyword>
<dbReference type="Proteomes" id="UP000324738">
    <property type="component" value="Unassembled WGS sequence"/>
</dbReference>
<proteinExistence type="predicted"/>
<dbReference type="InterPro" id="IPR025738">
    <property type="entry name" value="BatD"/>
</dbReference>
<evidence type="ECO:0000256" key="2">
    <source>
        <dbReference type="SAM" id="SignalP"/>
    </source>
</evidence>
<sequence length="394" mass="43690">MVRHLLPLCLSTLLVICVTPVGAQQTVASLTVVPDEMAQAPYVGEMILATVEGRYNGLINRQKLTIPPLEQFDWMQLGEESWSEELIDGRPVKLYHQRIALYPRKSGSLSISPFTHNMILTDLKGDRVETEVRSSELVLEVQPAPKVQTGAFLPARAVRISDDWSVNPEQIQRGQSTIRTVTLEAEGLPPQSLPVAPPMHAGGLFTFNLPEQRLTRLTPDGPVSTVIWQYEMQPQSDAPANLADIPVNWFNTATRQGQASILAGREIAFEGKGGLMRQPSAMAMNLPLWGGLAGVFLGCILAVPAMTMRRGKLGWKARCALIGHHLALRFHLWRRHTAKARPHVISLLQLTGQKPETSISLKMIDQALYARHPSIQLDYRTVLQSLRAGRHMPV</sequence>
<keyword evidence="1" id="KW-1133">Transmembrane helix</keyword>
<feature type="transmembrane region" description="Helical" evidence="1">
    <location>
        <begin position="286"/>
        <end position="308"/>
    </location>
</feature>
<dbReference type="AlphaFoldDB" id="A0A5B0DRS9"/>
<keyword evidence="4" id="KW-1185">Reference proteome</keyword>
<feature type="chain" id="PRO_5023089121" evidence="2">
    <location>
        <begin position="24"/>
        <end position="394"/>
    </location>
</feature>
<reference evidence="3 4" key="1">
    <citation type="submission" date="2019-08" db="EMBL/GenBank/DDBJ databases">
        <title>Aureimonas fodiniaquatilis sp. nov., isolated from a coal mine wastewater.</title>
        <authorList>
            <person name="Kim W."/>
        </authorList>
    </citation>
    <scope>NUCLEOTIDE SEQUENCE [LARGE SCALE GENOMIC DNA]</scope>
    <source>
        <strain evidence="3 4">CAU 1482</strain>
    </source>
</reference>
<organism evidence="3 4">
    <name type="scientific">Aureimonas fodinaquatilis</name>
    <dbReference type="NCBI Taxonomy" id="2565783"/>
    <lineage>
        <taxon>Bacteria</taxon>
        <taxon>Pseudomonadati</taxon>
        <taxon>Pseudomonadota</taxon>
        <taxon>Alphaproteobacteria</taxon>
        <taxon>Hyphomicrobiales</taxon>
        <taxon>Aurantimonadaceae</taxon>
        <taxon>Aureimonas</taxon>
    </lineage>
</organism>
<evidence type="ECO:0000313" key="4">
    <source>
        <dbReference type="Proteomes" id="UP000324738"/>
    </source>
</evidence>
<dbReference type="PANTHER" id="PTHR40940">
    <property type="entry name" value="PROTEIN BATD-RELATED"/>
    <property type="match status" value="1"/>
</dbReference>
<name>A0A5B0DRS9_9HYPH</name>
<feature type="signal peptide" evidence="2">
    <location>
        <begin position="1"/>
        <end position="23"/>
    </location>
</feature>
<evidence type="ECO:0000256" key="1">
    <source>
        <dbReference type="SAM" id="Phobius"/>
    </source>
</evidence>
<accession>A0A5B0DRS9</accession>
<comment type="caution">
    <text evidence="3">The sequence shown here is derived from an EMBL/GenBank/DDBJ whole genome shotgun (WGS) entry which is preliminary data.</text>
</comment>